<reference evidence="4" key="1">
    <citation type="submission" date="2018-05" db="EMBL/GenBank/DDBJ databases">
        <authorList>
            <person name="Lanie J.A."/>
            <person name="Ng W.-L."/>
            <person name="Kazmierczak K.M."/>
            <person name="Andrzejewski T.M."/>
            <person name="Davidsen T.M."/>
            <person name="Wayne K.J."/>
            <person name="Tettelin H."/>
            <person name="Glass J.I."/>
            <person name="Rusch D."/>
            <person name="Podicherti R."/>
            <person name="Tsui H.-C.T."/>
            <person name="Winkler M.E."/>
        </authorList>
    </citation>
    <scope>NUCLEOTIDE SEQUENCE</scope>
</reference>
<dbReference type="AlphaFoldDB" id="A0A381QFX6"/>
<dbReference type="InterPro" id="IPR011330">
    <property type="entry name" value="Glyco_hydro/deAcase_b/a-brl"/>
</dbReference>
<dbReference type="PROSITE" id="PS51677">
    <property type="entry name" value="NODB"/>
    <property type="match status" value="1"/>
</dbReference>
<dbReference type="EMBL" id="UINC01001283">
    <property type="protein sequence ID" value="SUZ76563.1"/>
    <property type="molecule type" value="Genomic_DNA"/>
</dbReference>
<sequence length="344" mass="39146">VRALVITLLLFTNIAQESLASENGVIILYHHVATNTPSSTSISPADFRAHLEYLRDNQFNVIRLDSLIESLKNNRQLPDRAVSITFDDGYLSIYEEAFPLLQSFNFPFALFVSSDPLNRNQANYMSWDQVREMSEAGALVANHMIEHPYMLNQFDGEGKDQWLERQRTELLIAEETITRETGQSHRYLAYPYGEFNPAIKMMLAELDFIGLAQNSGAVGFNSDFLALPRYPLASIYANLDTASTKFDTKAFNVRLVSPESPVVTVRNPSVTLQFDPGNYSLSQIVCFANGQPIPMNWLDREAGLVELVPDQEYSGRRWRYICTAPDPGTNSYYWYSVQWIYSEN</sequence>
<feature type="non-terminal residue" evidence="4">
    <location>
        <position position="1"/>
    </location>
</feature>
<organism evidence="4">
    <name type="scientific">marine metagenome</name>
    <dbReference type="NCBI Taxonomy" id="408172"/>
    <lineage>
        <taxon>unclassified sequences</taxon>
        <taxon>metagenomes</taxon>
        <taxon>ecological metagenomes</taxon>
    </lineage>
</organism>
<evidence type="ECO:0000313" key="4">
    <source>
        <dbReference type="EMBL" id="SUZ76563.1"/>
    </source>
</evidence>
<dbReference type="Pfam" id="PF01522">
    <property type="entry name" value="Polysacc_deac_1"/>
    <property type="match status" value="1"/>
</dbReference>
<dbReference type="Gene3D" id="3.20.20.370">
    <property type="entry name" value="Glycoside hydrolase/deacetylase"/>
    <property type="match status" value="1"/>
</dbReference>
<evidence type="ECO:0000256" key="2">
    <source>
        <dbReference type="ARBA" id="ARBA00022729"/>
    </source>
</evidence>
<proteinExistence type="predicted"/>
<dbReference type="SUPFAM" id="SSF88713">
    <property type="entry name" value="Glycoside hydrolase/deacetylase"/>
    <property type="match status" value="1"/>
</dbReference>
<keyword evidence="2" id="KW-0732">Signal</keyword>
<evidence type="ECO:0000256" key="1">
    <source>
        <dbReference type="ARBA" id="ARBA00004613"/>
    </source>
</evidence>
<dbReference type="GO" id="GO:0016810">
    <property type="term" value="F:hydrolase activity, acting on carbon-nitrogen (but not peptide) bonds"/>
    <property type="evidence" value="ECO:0007669"/>
    <property type="project" value="InterPro"/>
</dbReference>
<gene>
    <name evidence="4" type="ORF">METZ01_LOCUS29417</name>
</gene>
<accession>A0A381QFX6</accession>
<dbReference type="CDD" id="cd10973">
    <property type="entry name" value="CE4_DAC_u4_5s"/>
    <property type="match status" value="1"/>
</dbReference>
<comment type="subcellular location">
    <subcellularLocation>
        <location evidence="1">Secreted</location>
    </subcellularLocation>
</comment>
<protein>
    <recommendedName>
        <fullName evidence="3">NodB homology domain-containing protein</fullName>
    </recommendedName>
</protein>
<dbReference type="GO" id="GO:0005576">
    <property type="term" value="C:extracellular region"/>
    <property type="evidence" value="ECO:0007669"/>
    <property type="project" value="UniProtKB-SubCell"/>
</dbReference>
<dbReference type="InterPro" id="IPR051398">
    <property type="entry name" value="Polysacch_Deacetylase"/>
</dbReference>
<dbReference type="PANTHER" id="PTHR34216">
    <property type="match status" value="1"/>
</dbReference>
<evidence type="ECO:0000259" key="3">
    <source>
        <dbReference type="PROSITE" id="PS51677"/>
    </source>
</evidence>
<dbReference type="InterPro" id="IPR002509">
    <property type="entry name" value="NODB_dom"/>
</dbReference>
<dbReference type="GO" id="GO:0005975">
    <property type="term" value="P:carbohydrate metabolic process"/>
    <property type="evidence" value="ECO:0007669"/>
    <property type="project" value="InterPro"/>
</dbReference>
<feature type="domain" description="NodB homology" evidence="3">
    <location>
        <begin position="80"/>
        <end position="290"/>
    </location>
</feature>
<name>A0A381QFX6_9ZZZZ</name>
<dbReference type="PANTHER" id="PTHR34216:SF3">
    <property type="entry name" value="POLY-BETA-1,6-N-ACETYL-D-GLUCOSAMINE N-DEACETYLASE"/>
    <property type="match status" value="1"/>
</dbReference>